<organism evidence="2 3">
    <name type="scientific">Rhizophagus irregularis</name>
    <dbReference type="NCBI Taxonomy" id="588596"/>
    <lineage>
        <taxon>Eukaryota</taxon>
        <taxon>Fungi</taxon>
        <taxon>Fungi incertae sedis</taxon>
        <taxon>Mucoromycota</taxon>
        <taxon>Glomeromycotina</taxon>
        <taxon>Glomeromycetes</taxon>
        <taxon>Glomerales</taxon>
        <taxon>Glomeraceae</taxon>
        <taxon>Rhizophagus</taxon>
    </lineage>
</organism>
<sequence length="393" mass="45923">MADMERSSKKRGKGRKTNSITQTTRVPLRSLRSQRQFNDVRQDNPERNSQDDHQESLQNHEIHDQQIHVPDKEKVTNEEEEDSSDVSEENESETPRKYRKNDTDNLMPKAKKTTESEKEEYYIIPIKFLEKLNNQNKVLWKNQLKQEKRLEDIKQILLKIHREESLSPAFFKKGIVTITKEIQKKSLYPTPELFKEYLEVYIEKGSKGYINDIGRHRWDSRFYSEFMPICLDKMKNRRGILAKEIRATLFKTCNIPEIKTNSGAKITDWKKSPCVTEAYANLWKVDNTGLFVINGIIMKAMPKESKENCLTPSIISFALAVCCIVLNPHSDEIRCTEDAIKQRSSIFLVLLNENTFPKESDISEIQEGSREMTNYNDNVEEISEDDDDARLFE</sequence>
<name>A0A916DZI3_9GLOM</name>
<gene>
    <name evidence="2" type="ORF">CHRIB12_LOCUS3486</name>
</gene>
<feature type="compositionally biased region" description="Basic and acidic residues" evidence="1">
    <location>
        <begin position="93"/>
        <end position="103"/>
    </location>
</feature>
<feature type="compositionally biased region" description="Acidic residues" evidence="1">
    <location>
        <begin position="378"/>
        <end position="393"/>
    </location>
</feature>
<evidence type="ECO:0000256" key="1">
    <source>
        <dbReference type="SAM" id="MobiDB-lite"/>
    </source>
</evidence>
<dbReference type="OrthoDB" id="2378787at2759"/>
<evidence type="ECO:0000313" key="3">
    <source>
        <dbReference type="Proteomes" id="UP000684084"/>
    </source>
</evidence>
<comment type="caution">
    <text evidence="2">The sequence shown here is derived from an EMBL/GenBank/DDBJ whole genome shotgun (WGS) entry which is preliminary data.</text>
</comment>
<dbReference type="Proteomes" id="UP000684084">
    <property type="component" value="Unassembled WGS sequence"/>
</dbReference>
<accession>A0A916DZI3</accession>
<evidence type="ECO:0000313" key="2">
    <source>
        <dbReference type="EMBL" id="CAB5339005.1"/>
    </source>
</evidence>
<protein>
    <submittedName>
        <fullName evidence="2">Uncharacterized protein</fullName>
    </submittedName>
</protein>
<feature type="compositionally biased region" description="Basic and acidic residues" evidence="1">
    <location>
        <begin position="38"/>
        <end position="77"/>
    </location>
</feature>
<proteinExistence type="predicted"/>
<reference evidence="2" key="1">
    <citation type="submission" date="2020-05" db="EMBL/GenBank/DDBJ databases">
        <authorList>
            <person name="Rincon C."/>
            <person name="Sanders R I."/>
            <person name="Robbins C."/>
            <person name="Chaturvedi A."/>
        </authorList>
    </citation>
    <scope>NUCLEOTIDE SEQUENCE</scope>
    <source>
        <strain evidence="2">CHB12</strain>
    </source>
</reference>
<feature type="compositionally biased region" description="Polar residues" evidence="1">
    <location>
        <begin position="17"/>
        <end position="37"/>
    </location>
</feature>
<feature type="region of interest" description="Disordered" evidence="1">
    <location>
        <begin position="361"/>
        <end position="393"/>
    </location>
</feature>
<dbReference type="VEuPathDB" id="FungiDB:RhiirFUN_017029"/>
<feature type="compositionally biased region" description="Acidic residues" evidence="1">
    <location>
        <begin position="78"/>
        <end position="92"/>
    </location>
</feature>
<dbReference type="AlphaFoldDB" id="A0A916DZI3"/>
<dbReference type="EMBL" id="CAGKOT010000005">
    <property type="protein sequence ID" value="CAB5339005.1"/>
    <property type="molecule type" value="Genomic_DNA"/>
</dbReference>
<feature type="region of interest" description="Disordered" evidence="1">
    <location>
        <begin position="1"/>
        <end position="115"/>
    </location>
</feature>